<dbReference type="PROSITE" id="PS51732">
    <property type="entry name" value="ASN_GLN_ASE_3"/>
    <property type="match status" value="1"/>
</dbReference>
<keyword evidence="9" id="KW-0732">Signal</keyword>
<evidence type="ECO:0000256" key="4">
    <source>
        <dbReference type="ARBA" id="ARBA00049366"/>
    </source>
</evidence>
<dbReference type="InterPro" id="IPR040919">
    <property type="entry name" value="Asparaginase_C"/>
</dbReference>
<dbReference type="Pfam" id="PF17763">
    <property type="entry name" value="Asparaginase_C"/>
    <property type="match status" value="1"/>
</dbReference>
<evidence type="ECO:0000256" key="2">
    <source>
        <dbReference type="ARBA" id="ARBA00012920"/>
    </source>
</evidence>
<gene>
    <name evidence="12" type="ORF">CALVIDRAFT_521768</name>
</gene>
<evidence type="ECO:0000313" key="12">
    <source>
        <dbReference type="EMBL" id="KZO91399.1"/>
    </source>
</evidence>
<accession>A0A167H9W3</accession>
<keyword evidence="3" id="KW-0378">Hydrolase</keyword>
<dbReference type="InterPro" id="IPR004550">
    <property type="entry name" value="AsnASE_II"/>
</dbReference>
<evidence type="ECO:0000256" key="8">
    <source>
        <dbReference type="RuleBase" id="RU004456"/>
    </source>
</evidence>
<feature type="binding site" evidence="6">
    <location>
        <position position="105"/>
    </location>
    <ligand>
        <name>substrate</name>
    </ligand>
</feature>
<dbReference type="FunFam" id="3.40.50.1170:FF:000001">
    <property type="entry name" value="L-asparaginase 2"/>
    <property type="match status" value="1"/>
</dbReference>
<evidence type="ECO:0000256" key="6">
    <source>
        <dbReference type="PIRSR" id="PIRSR001220-2"/>
    </source>
</evidence>
<evidence type="ECO:0000313" key="13">
    <source>
        <dbReference type="Proteomes" id="UP000076738"/>
    </source>
</evidence>
<dbReference type="OrthoDB" id="542841at2759"/>
<dbReference type="STRING" id="1330018.A0A167H9W3"/>
<comment type="catalytic activity">
    <reaction evidence="4">
        <text>L-asparagine + H2O = L-aspartate + NH4(+)</text>
        <dbReference type="Rhea" id="RHEA:21016"/>
        <dbReference type="ChEBI" id="CHEBI:15377"/>
        <dbReference type="ChEBI" id="CHEBI:28938"/>
        <dbReference type="ChEBI" id="CHEBI:29991"/>
        <dbReference type="ChEBI" id="CHEBI:58048"/>
        <dbReference type="EC" id="3.5.1.1"/>
    </reaction>
</comment>
<feature type="domain" description="L-asparaginase N-terminal" evidence="10">
    <location>
        <begin position="50"/>
        <end position="241"/>
    </location>
</feature>
<protein>
    <recommendedName>
        <fullName evidence="2">asparaginase</fullName>
        <ecNumber evidence="2">3.5.1.1</ecNumber>
    </recommendedName>
</protein>
<evidence type="ECO:0000256" key="9">
    <source>
        <dbReference type="SAM" id="SignalP"/>
    </source>
</evidence>
<dbReference type="SMART" id="SM00870">
    <property type="entry name" value="Asparaginase"/>
    <property type="match status" value="1"/>
</dbReference>
<reference evidence="12 13" key="1">
    <citation type="journal article" date="2016" name="Mol. Biol. Evol.">
        <title>Comparative Genomics of Early-Diverging Mushroom-Forming Fungi Provides Insights into the Origins of Lignocellulose Decay Capabilities.</title>
        <authorList>
            <person name="Nagy L.G."/>
            <person name="Riley R."/>
            <person name="Tritt A."/>
            <person name="Adam C."/>
            <person name="Daum C."/>
            <person name="Floudas D."/>
            <person name="Sun H."/>
            <person name="Yadav J.S."/>
            <person name="Pangilinan J."/>
            <person name="Larsson K.H."/>
            <person name="Matsuura K."/>
            <person name="Barry K."/>
            <person name="Labutti K."/>
            <person name="Kuo R."/>
            <person name="Ohm R.A."/>
            <person name="Bhattacharya S.S."/>
            <person name="Shirouzu T."/>
            <person name="Yoshinaga Y."/>
            <person name="Martin F.M."/>
            <person name="Grigoriev I.V."/>
            <person name="Hibbett D.S."/>
        </authorList>
    </citation>
    <scope>NUCLEOTIDE SEQUENCE [LARGE SCALE GENOMIC DNA]</scope>
    <source>
        <strain evidence="12 13">TUFC12733</strain>
    </source>
</reference>
<dbReference type="Gene3D" id="3.40.50.1170">
    <property type="entry name" value="L-asparaginase, N-terminal domain"/>
    <property type="match status" value="1"/>
</dbReference>
<feature type="active site" evidence="7">
    <location>
        <position position="138"/>
    </location>
</feature>
<evidence type="ECO:0000259" key="10">
    <source>
        <dbReference type="Pfam" id="PF00710"/>
    </source>
</evidence>
<dbReference type="PANTHER" id="PTHR11707:SF28">
    <property type="entry name" value="60 KDA LYSOPHOSPHOLIPASE"/>
    <property type="match status" value="1"/>
</dbReference>
<dbReference type="PRINTS" id="PR00139">
    <property type="entry name" value="ASNGLNASE"/>
</dbReference>
<name>A0A167H9W3_CALVF</name>
<dbReference type="InterPro" id="IPR006034">
    <property type="entry name" value="Asparaginase/glutaminase-like"/>
</dbReference>
<dbReference type="EMBL" id="KV417324">
    <property type="protein sequence ID" value="KZO91399.1"/>
    <property type="molecule type" value="Genomic_DNA"/>
</dbReference>
<dbReference type="EC" id="3.5.1.1" evidence="2"/>
<feature type="chain" id="PRO_5007887423" description="asparaginase" evidence="9">
    <location>
        <begin position="19"/>
        <end position="379"/>
    </location>
</feature>
<dbReference type="InterPro" id="IPR027474">
    <property type="entry name" value="L-asparaginase_N"/>
</dbReference>
<dbReference type="SUPFAM" id="SSF53774">
    <property type="entry name" value="Glutaminase/Asparaginase"/>
    <property type="match status" value="1"/>
</dbReference>
<dbReference type="GO" id="GO:0004067">
    <property type="term" value="F:asparaginase activity"/>
    <property type="evidence" value="ECO:0007669"/>
    <property type="project" value="UniProtKB-UniRule"/>
</dbReference>
<dbReference type="CDD" id="cd08964">
    <property type="entry name" value="L-asparaginase_II"/>
    <property type="match status" value="1"/>
</dbReference>
<feature type="binding site" evidence="6">
    <location>
        <begin position="138"/>
        <end position="139"/>
    </location>
    <ligand>
        <name>substrate</name>
    </ligand>
</feature>
<dbReference type="NCBIfam" id="TIGR00520">
    <property type="entry name" value="asnASE_II"/>
    <property type="match status" value="1"/>
</dbReference>
<evidence type="ECO:0000256" key="3">
    <source>
        <dbReference type="ARBA" id="ARBA00022801"/>
    </source>
</evidence>
<evidence type="ECO:0000259" key="11">
    <source>
        <dbReference type="Pfam" id="PF17763"/>
    </source>
</evidence>
<dbReference type="InterPro" id="IPR027473">
    <property type="entry name" value="L-asparaginase_C"/>
</dbReference>
<comment type="similarity">
    <text evidence="1 8">Belongs to the asparaginase 1 family.</text>
</comment>
<organism evidence="12 13">
    <name type="scientific">Calocera viscosa (strain TUFC12733)</name>
    <dbReference type="NCBI Taxonomy" id="1330018"/>
    <lineage>
        <taxon>Eukaryota</taxon>
        <taxon>Fungi</taxon>
        <taxon>Dikarya</taxon>
        <taxon>Basidiomycota</taxon>
        <taxon>Agaricomycotina</taxon>
        <taxon>Dacrymycetes</taxon>
        <taxon>Dacrymycetales</taxon>
        <taxon>Dacrymycetaceae</taxon>
        <taxon>Calocera</taxon>
    </lineage>
</organism>
<evidence type="ECO:0000256" key="7">
    <source>
        <dbReference type="PROSITE-ProRule" id="PRU10100"/>
    </source>
</evidence>
<proteinExistence type="inferred from homology"/>
<dbReference type="AlphaFoldDB" id="A0A167H9W3"/>
<evidence type="ECO:0000256" key="5">
    <source>
        <dbReference type="PIRSR" id="PIRSR001220-1"/>
    </source>
</evidence>
<dbReference type="InterPro" id="IPR036152">
    <property type="entry name" value="Asp/glu_Ase-like_sf"/>
</dbReference>
<dbReference type="PROSITE" id="PS00917">
    <property type="entry name" value="ASN_GLN_ASE_2"/>
    <property type="match status" value="1"/>
</dbReference>
<feature type="active site" description="O-isoaspartyl threonine intermediate" evidence="5">
    <location>
        <position position="58"/>
    </location>
</feature>
<dbReference type="GO" id="GO:0006530">
    <property type="term" value="P:L-asparagine catabolic process"/>
    <property type="evidence" value="ECO:0007669"/>
    <property type="project" value="UniProtKB-ARBA"/>
</dbReference>
<dbReference type="PANTHER" id="PTHR11707">
    <property type="entry name" value="L-ASPARAGINASE"/>
    <property type="match status" value="1"/>
</dbReference>
<dbReference type="Proteomes" id="UP000076738">
    <property type="component" value="Unassembled WGS sequence"/>
</dbReference>
<keyword evidence="13" id="KW-1185">Reference proteome</keyword>
<feature type="domain" description="Asparaginase/glutaminase C-terminal" evidence="11">
    <location>
        <begin position="261"/>
        <end position="369"/>
    </location>
</feature>
<dbReference type="Pfam" id="PF00710">
    <property type="entry name" value="Asparaginase"/>
    <property type="match status" value="1"/>
</dbReference>
<feature type="signal peptide" evidence="9">
    <location>
        <begin position="1"/>
        <end position="18"/>
    </location>
</feature>
<dbReference type="Gene3D" id="3.40.50.40">
    <property type="match status" value="1"/>
</dbReference>
<sequence>MLFTSVIAAVALAGAASARVEDLPRHLRLAYRDAINTTATNGNNASLPTIVYFGTGGTIAGSDSSATAVTGYQAGALGVQTLLDAVPEIINVTNIIGIQFTNVASDEMNTTLTMQLSRNISEYLASPDVFGAVVSHGTDTLEETAIMLDLTIKSDKPVVIVGAMRPATAISADGPYNLLQAISLATYAGAAGRGTMVTLNDRIGSAFYTTKTNPRSLDTFKAYEQGYLGNFVGATPRFWYEPAPVLNKPWFNITGFTTLPHVTILYAYEDMNLDIPLISAAIASGAKGIVVAGSGDGGTDSTWGAAWSALCKNASVAMVAATRTGDGSDAPDGPGGYTISANSLNPEKAKIMLQLSLATHGYNITAIQKDFDSDYPTFG</sequence>
<dbReference type="InterPro" id="IPR037152">
    <property type="entry name" value="L-asparaginase_N_sf"/>
</dbReference>
<dbReference type="InterPro" id="IPR027475">
    <property type="entry name" value="Asparaginase/glutaminase_AS2"/>
</dbReference>
<evidence type="ECO:0000256" key="1">
    <source>
        <dbReference type="ARBA" id="ARBA00010518"/>
    </source>
</evidence>
<dbReference type="PIRSF" id="PIRSF001220">
    <property type="entry name" value="L-ASNase_gatD"/>
    <property type="match status" value="1"/>
</dbReference>
<dbReference type="PIRSF" id="PIRSF500176">
    <property type="entry name" value="L_ASNase"/>
    <property type="match status" value="1"/>
</dbReference>